<protein>
    <recommendedName>
        <fullName evidence="3">Porin</fullName>
    </recommendedName>
</protein>
<organism evidence="1 2">
    <name type="scientific">Desulfovibrio piger</name>
    <dbReference type="NCBI Taxonomy" id="901"/>
    <lineage>
        <taxon>Bacteria</taxon>
        <taxon>Pseudomonadati</taxon>
        <taxon>Thermodesulfobacteriota</taxon>
        <taxon>Desulfovibrionia</taxon>
        <taxon>Desulfovibrionales</taxon>
        <taxon>Desulfovibrionaceae</taxon>
        <taxon>Desulfovibrio</taxon>
    </lineage>
</organism>
<dbReference type="KEGG" id="dpg:DESPIGER_1356"/>
<name>A0A1K1LET3_9BACT</name>
<sequence>MLPFVFRDRNSPYEGYAMKKIATLLLAAGLLFSAAGMAQAIDFKIRGQWIMAFDYGEHGAFTGGNGMTGYKKGNEDNFEARQRLRLQLDAVASESLAGSIIFEMGDQIWGQSATGGALGADGTVVEVKNAWLDWMVPDTDIKVRMGLQGIALPSMTTGSQVWCDDAAGITASWQINENVALTGLWARLYNDNFQGYGDDGRRRNYMDNVDVAALLLPLTFDGFRLTPWAMYAGIGPNSLNGDRVSDWRSIGVSGGQYRAGMLPAGGAAHNSRMDLYGNAFWAGLTGELTLLDPWRIAWDLNYGSVSYDDGSANRAGWLASLLVEYDLGWTKPGLYGWYTSGDDDDRGNGSERMPYISVANNHNAWSHYAFNGNEYISREGVVGNSMAGTWGVGLQLRDVNVIEDLYQTFRVNLIGGTNDPGMARWLSSQGLAANSGALSGAVGMDGLYLTRQDYALEWGLTSTTKVTENFTVALDVAYVALWLDHDSSVWGNSRMNGRNDEVRDAWNFSLSYMYSF</sequence>
<dbReference type="EMBL" id="LT630450">
    <property type="protein sequence ID" value="SFV73202.1"/>
    <property type="molecule type" value="Genomic_DNA"/>
</dbReference>
<evidence type="ECO:0008006" key="3">
    <source>
        <dbReference type="Google" id="ProtNLM"/>
    </source>
</evidence>
<dbReference type="InterPro" id="IPR059232">
    <property type="entry name" value="Porin_put"/>
</dbReference>
<evidence type="ECO:0000313" key="2">
    <source>
        <dbReference type="Proteomes" id="UP000186323"/>
    </source>
</evidence>
<evidence type="ECO:0000313" key="1">
    <source>
        <dbReference type="EMBL" id="SFV73202.1"/>
    </source>
</evidence>
<reference evidence="2" key="1">
    <citation type="submission" date="2016-10" db="EMBL/GenBank/DDBJ databases">
        <authorList>
            <person name="Wegmann U."/>
        </authorList>
    </citation>
    <scope>NUCLEOTIDE SEQUENCE [LARGE SCALE GENOMIC DNA]</scope>
</reference>
<dbReference type="AlphaFoldDB" id="A0A1K1LET3"/>
<gene>
    <name evidence="1" type="ORF">DESPIGER_1356</name>
</gene>
<accession>A0A1K1LET3</accession>
<keyword evidence="2" id="KW-1185">Reference proteome</keyword>
<proteinExistence type="predicted"/>
<dbReference type="Proteomes" id="UP000186323">
    <property type="component" value="Chromosome I"/>
</dbReference>
<dbReference type="NCBIfam" id="NF033939">
    <property type="entry name" value="DESULF_POR1"/>
    <property type="match status" value="1"/>
</dbReference>